<feature type="chain" id="PRO_5019261429" evidence="10">
    <location>
        <begin position="26"/>
        <end position="233"/>
    </location>
</feature>
<dbReference type="Pfam" id="PF13442">
    <property type="entry name" value="Cytochrome_CBB3"/>
    <property type="match status" value="1"/>
</dbReference>
<dbReference type="GO" id="GO:0020037">
    <property type="term" value="F:heme binding"/>
    <property type="evidence" value="ECO:0007669"/>
    <property type="project" value="InterPro"/>
</dbReference>
<evidence type="ECO:0000256" key="1">
    <source>
        <dbReference type="ARBA" id="ARBA00004418"/>
    </source>
</evidence>
<feature type="signal peptide" evidence="10">
    <location>
        <begin position="1"/>
        <end position="25"/>
    </location>
</feature>
<feature type="domain" description="Cytochrome c" evidence="11">
    <location>
        <begin position="43"/>
        <end position="121"/>
    </location>
</feature>
<dbReference type="Pfam" id="PF00034">
    <property type="entry name" value="Cytochrom_C"/>
    <property type="match status" value="1"/>
</dbReference>
<comment type="subcellular location">
    <subcellularLocation>
        <location evidence="1">Periplasm</location>
    </subcellularLocation>
</comment>
<name>A0A411HF03_9GAMM</name>
<dbReference type="GO" id="GO:0009055">
    <property type="term" value="F:electron transfer activity"/>
    <property type="evidence" value="ECO:0007669"/>
    <property type="project" value="InterPro"/>
</dbReference>
<dbReference type="Gene3D" id="1.10.760.10">
    <property type="entry name" value="Cytochrome c-like domain"/>
    <property type="match status" value="2"/>
</dbReference>
<gene>
    <name evidence="12" type="ORF">ELE36_00950</name>
</gene>
<dbReference type="KEGG" id="xbc:ELE36_00950"/>
<dbReference type="GO" id="GO:0005506">
    <property type="term" value="F:iron ion binding"/>
    <property type="evidence" value="ECO:0007669"/>
    <property type="project" value="InterPro"/>
</dbReference>
<dbReference type="InterPro" id="IPR050597">
    <property type="entry name" value="Cytochrome_c_Oxidase_Subunit"/>
</dbReference>
<feature type="binding site" description="covalent" evidence="8">
    <location>
        <position position="55"/>
    </location>
    <ligand>
        <name>heme c</name>
        <dbReference type="ChEBI" id="CHEBI:61717"/>
        <label>1</label>
    </ligand>
</feature>
<dbReference type="Proteomes" id="UP000291562">
    <property type="component" value="Chromosome"/>
</dbReference>
<feature type="binding site" description="axial binding residue" evidence="9">
    <location>
        <position position="209"/>
    </location>
    <ligand>
        <name>heme c</name>
        <dbReference type="ChEBI" id="CHEBI:61717"/>
        <label>2</label>
    </ligand>
    <ligandPart>
        <name>Fe</name>
        <dbReference type="ChEBI" id="CHEBI:18248"/>
    </ligandPart>
</feature>
<feature type="binding site" description="axial binding residue" evidence="9">
    <location>
        <position position="158"/>
    </location>
    <ligand>
        <name>heme c</name>
        <dbReference type="ChEBI" id="CHEBI:61717"/>
        <label>2</label>
    </ligand>
    <ligandPart>
        <name>Fe</name>
        <dbReference type="ChEBI" id="CHEBI:18248"/>
    </ligandPart>
</feature>
<keyword evidence="5" id="KW-0574">Periplasm</keyword>
<dbReference type="InterPro" id="IPR024167">
    <property type="entry name" value="Cytochrome_c4-like"/>
</dbReference>
<dbReference type="PROSITE" id="PS51007">
    <property type="entry name" value="CYTC"/>
    <property type="match status" value="2"/>
</dbReference>
<evidence type="ECO:0000313" key="12">
    <source>
        <dbReference type="EMBL" id="QBB69062.1"/>
    </source>
</evidence>
<evidence type="ECO:0000256" key="7">
    <source>
        <dbReference type="ARBA" id="ARBA00023004"/>
    </source>
</evidence>
<accession>A0A411HF03</accession>
<keyword evidence="10" id="KW-0732">Signal</keyword>
<keyword evidence="2" id="KW-0813">Transport</keyword>
<dbReference type="EMBL" id="CP035704">
    <property type="protein sequence ID" value="QBB69062.1"/>
    <property type="molecule type" value="Genomic_DNA"/>
</dbReference>
<evidence type="ECO:0000256" key="9">
    <source>
        <dbReference type="PIRSR" id="PIRSR000005-2"/>
    </source>
</evidence>
<evidence type="ECO:0000256" key="8">
    <source>
        <dbReference type="PIRSR" id="PIRSR000005-1"/>
    </source>
</evidence>
<feature type="binding site" description="axial binding residue" evidence="9">
    <location>
        <position position="59"/>
    </location>
    <ligand>
        <name>heme c</name>
        <dbReference type="ChEBI" id="CHEBI:61717"/>
        <label>1</label>
    </ligand>
    <ligandPart>
        <name>Fe</name>
        <dbReference type="ChEBI" id="CHEBI:18248"/>
    </ligandPart>
</feature>
<dbReference type="InterPro" id="IPR009056">
    <property type="entry name" value="Cyt_c-like_dom"/>
</dbReference>
<dbReference type="SUPFAM" id="SSF46626">
    <property type="entry name" value="Cytochrome c"/>
    <property type="match status" value="2"/>
</dbReference>
<dbReference type="PANTHER" id="PTHR33751">
    <property type="entry name" value="CBB3-TYPE CYTOCHROME C OXIDASE SUBUNIT FIXP"/>
    <property type="match status" value="1"/>
</dbReference>
<evidence type="ECO:0000313" key="13">
    <source>
        <dbReference type="Proteomes" id="UP000291562"/>
    </source>
</evidence>
<feature type="domain" description="Cytochrome c" evidence="11">
    <location>
        <begin position="133"/>
        <end position="232"/>
    </location>
</feature>
<dbReference type="InterPro" id="IPR036909">
    <property type="entry name" value="Cyt_c-like_dom_sf"/>
</dbReference>
<dbReference type="OrthoDB" id="9773456at2"/>
<evidence type="ECO:0000256" key="3">
    <source>
        <dbReference type="ARBA" id="ARBA00022617"/>
    </source>
</evidence>
<reference evidence="12 13" key="1">
    <citation type="submission" date="2019-01" db="EMBL/GenBank/DDBJ databases">
        <title>Pseudolysobacter antarctica gen. nov., sp. nov., isolated from Fildes Peninsula, Antarctica.</title>
        <authorList>
            <person name="Wei Z."/>
            <person name="Peng F."/>
        </authorList>
    </citation>
    <scope>NUCLEOTIDE SEQUENCE [LARGE SCALE GENOMIC DNA]</scope>
    <source>
        <strain evidence="12 13">AQ6-296</strain>
    </source>
</reference>
<comment type="PTM">
    <text evidence="8">Binds 2 heme c groups covalently per subunit.</text>
</comment>
<protein>
    <submittedName>
        <fullName evidence="12">Cytochrome c4</fullName>
    </submittedName>
</protein>
<evidence type="ECO:0000256" key="5">
    <source>
        <dbReference type="ARBA" id="ARBA00022764"/>
    </source>
</evidence>
<evidence type="ECO:0000256" key="6">
    <source>
        <dbReference type="ARBA" id="ARBA00022982"/>
    </source>
</evidence>
<dbReference type="PANTHER" id="PTHR33751:SF9">
    <property type="entry name" value="CYTOCHROME C4"/>
    <property type="match status" value="1"/>
</dbReference>
<dbReference type="GO" id="GO:0042597">
    <property type="term" value="C:periplasmic space"/>
    <property type="evidence" value="ECO:0007669"/>
    <property type="project" value="UniProtKB-SubCell"/>
</dbReference>
<keyword evidence="4 9" id="KW-0479">Metal-binding</keyword>
<proteinExistence type="predicted"/>
<sequence>MKTTMNFRFAWLAPLLAVLSLPTFAASAATDFVDLRHATAIHGDAAAGEAKVAVCSACHGAQGNAVVPQFPVLAGQRAEYIYQALRGFQRRADPASPMTPQVKDLSDSDLRNIAAYFSAAARHAAVPATVDAQLANDGERLFLVGDPTRGIPPCQGCHGLHADGHALSDRAAFYRLFPVLRGQHADYIAARLASYRDDKTHDTSNARIMRGVVQNIDDASAKAIAAWLSQLSE</sequence>
<organism evidence="12 13">
    <name type="scientific">Pseudolysobacter antarcticus</name>
    <dbReference type="NCBI Taxonomy" id="2511995"/>
    <lineage>
        <taxon>Bacteria</taxon>
        <taxon>Pseudomonadati</taxon>
        <taxon>Pseudomonadota</taxon>
        <taxon>Gammaproteobacteria</taxon>
        <taxon>Lysobacterales</taxon>
        <taxon>Rhodanobacteraceae</taxon>
        <taxon>Pseudolysobacter</taxon>
    </lineage>
</organism>
<evidence type="ECO:0000256" key="10">
    <source>
        <dbReference type="SAM" id="SignalP"/>
    </source>
</evidence>
<feature type="binding site" description="axial binding residue" evidence="9">
    <location>
        <position position="98"/>
    </location>
    <ligand>
        <name>heme c</name>
        <dbReference type="ChEBI" id="CHEBI:61717"/>
        <label>1</label>
    </ligand>
    <ligandPart>
        <name>Fe</name>
        <dbReference type="ChEBI" id="CHEBI:18248"/>
    </ligandPart>
</feature>
<evidence type="ECO:0000256" key="2">
    <source>
        <dbReference type="ARBA" id="ARBA00022448"/>
    </source>
</evidence>
<dbReference type="AlphaFoldDB" id="A0A411HF03"/>
<keyword evidence="13" id="KW-1185">Reference proteome</keyword>
<keyword evidence="7 9" id="KW-0408">Iron</keyword>
<feature type="binding site" description="covalent" evidence="8">
    <location>
        <position position="58"/>
    </location>
    <ligand>
        <name>heme c</name>
        <dbReference type="ChEBI" id="CHEBI:61717"/>
        <label>1</label>
    </ligand>
</feature>
<feature type="binding site" description="covalent" evidence="8">
    <location>
        <position position="154"/>
    </location>
    <ligand>
        <name>heme c</name>
        <dbReference type="ChEBI" id="CHEBI:61717"/>
        <label>2</label>
    </ligand>
</feature>
<evidence type="ECO:0000259" key="11">
    <source>
        <dbReference type="PROSITE" id="PS51007"/>
    </source>
</evidence>
<evidence type="ECO:0000256" key="4">
    <source>
        <dbReference type="ARBA" id="ARBA00022723"/>
    </source>
</evidence>
<keyword evidence="3 8" id="KW-0349">Heme</keyword>
<keyword evidence="6" id="KW-0249">Electron transport</keyword>
<dbReference type="PIRSF" id="PIRSF000005">
    <property type="entry name" value="Cytochrome_c4"/>
    <property type="match status" value="1"/>
</dbReference>
<feature type="binding site" description="covalent" evidence="8">
    <location>
        <position position="157"/>
    </location>
    <ligand>
        <name>heme c</name>
        <dbReference type="ChEBI" id="CHEBI:61717"/>
        <label>2</label>
    </ligand>
</feature>